<sequence length="634" mass="68545">MSYSYDVQTRHGKDWRGVQSFQSRTSALVRANGLIDSKESKAVRVVHIRRRPNDTIKEKTIFEQIVPEQKEKPIAAQSVDEAAYCEEAGDVFRLDARITISKVMSKYFERKLITACELVTDPGNLMMLAGDKPLLNQAFAFVGVVQAKSRGEDQQARIAELGNLYKAVLKLSEAVAEGLEPFVEIREAKGLDAALEAIDALEEPKRRGTMLALIGDRLRDEGDPALKVKSVLAFLSGDNPATSATALELIDNVIAEMLGSTDTLRVLLGRRTDLGEALFTAASIASGKWQPDKSASAALIELSDALAKHRFQLSKQALNRWVAKGLDSTTQLTREGQPADRQTFTRLLNGMLGNAGIYGGIESAKCLTQRARSALAANPDDQMLEPAIERVSDMIEEPSAKIGYLLDLSASSIINQGNAVTVLRKLAKVLGSMRTLDDFVPSATDEDEAEQVRGLVLRKIGASTLPAEVLQGLESRISSLKQSAGAPAAVAQDTTAKQSKDTEEAVTEVQEAAAPAEQKPKSNLRAFSTGDIIYTPNDDANEAYIIRTGLVKIVQPGPAGEQHERTLGPSEVLGELCLAGVPTRKATAIAAKDTELVAVPKSAFAKRLKGIADNDRMMAILLNAVLKEMRRMGE</sequence>
<feature type="domain" description="Cyclic nucleotide-binding" evidence="2">
    <location>
        <begin position="527"/>
        <end position="608"/>
    </location>
</feature>
<protein>
    <submittedName>
        <fullName evidence="3">Cyclic nucleotide-binding domain-containing protein</fullName>
    </submittedName>
</protein>
<dbReference type="PANTHER" id="PTHR24567:SF74">
    <property type="entry name" value="HTH-TYPE TRANSCRIPTIONAL REGULATOR ARCR"/>
    <property type="match status" value="1"/>
</dbReference>
<dbReference type="EMBL" id="SADE01000003">
    <property type="protein sequence ID" value="RVU34981.1"/>
    <property type="molecule type" value="Genomic_DNA"/>
</dbReference>
<feature type="compositionally biased region" description="Low complexity" evidence="1">
    <location>
        <begin position="507"/>
        <end position="517"/>
    </location>
</feature>
<dbReference type="SMART" id="SM00100">
    <property type="entry name" value="cNMP"/>
    <property type="match status" value="1"/>
</dbReference>
<comment type="caution">
    <text evidence="3">The sequence shown here is derived from an EMBL/GenBank/DDBJ whole genome shotgun (WGS) entry which is preliminary data.</text>
</comment>
<dbReference type="CDD" id="cd00038">
    <property type="entry name" value="CAP_ED"/>
    <property type="match status" value="1"/>
</dbReference>
<dbReference type="PANTHER" id="PTHR24567">
    <property type="entry name" value="CRP FAMILY TRANSCRIPTIONAL REGULATORY PROTEIN"/>
    <property type="match status" value="1"/>
</dbReference>
<keyword evidence="4" id="KW-1185">Reference proteome</keyword>
<dbReference type="InterPro" id="IPR050397">
    <property type="entry name" value="Env_Response_Regulators"/>
</dbReference>
<reference evidence="4" key="1">
    <citation type="submission" date="2019-01" db="EMBL/GenBank/DDBJ databases">
        <title>Gri0909 isolated from a small marine red alga.</title>
        <authorList>
            <person name="Kim J."/>
            <person name="Jeong S.E."/>
            <person name="Jeon C.O."/>
        </authorList>
    </citation>
    <scope>NUCLEOTIDE SEQUENCE [LARGE SCALE GENOMIC DNA]</scope>
    <source>
        <strain evidence="4">Gri0909</strain>
    </source>
</reference>
<evidence type="ECO:0000256" key="1">
    <source>
        <dbReference type="SAM" id="MobiDB-lite"/>
    </source>
</evidence>
<proteinExistence type="predicted"/>
<evidence type="ECO:0000313" key="3">
    <source>
        <dbReference type="EMBL" id="RVU34981.1"/>
    </source>
</evidence>
<dbReference type="Gene3D" id="2.60.120.10">
    <property type="entry name" value="Jelly Rolls"/>
    <property type="match status" value="1"/>
</dbReference>
<dbReference type="RefSeq" id="WP_127767302.1">
    <property type="nucleotide sequence ID" value="NZ_SADE01000003.1"/>
</dbReference>
<evidence type="ECO:0000259" key="2">
    <source>
        <dbReference type="PROSITE" id="PS50042"/>
    </source>
</evidence>
<feature type="region of interest" description="Disordered" evidence="1">
    <location>
        <begin position="486"/>
        <end position="521"/>
    </location>
</feature>
<dbReference type="OrthoDB" id="7351144at2"/>
<dbReference type="Proteomes" id="UP000287447">
    <property type="component" value="Unassembled WGS sequence"/>
</dbReference>
<dbReference type="PROSITE" id="PS50042">
    <property type="entry name" value="CNMP_BINDING_3"/>
    <property type="match status" value="1"/>
</dbReference>
<dbReference type="InterPro" id="IPR000595">
    <property type="entry name" value="cNMP-bd_dom"/>
</dbReference>
<dbReference type="InterPro" id="IPR018490">
    <property type="entry name" value="cNMP-bd_dom_sf"/>
</dbReference>
<gene>
    <name evidence="3" type="ORF">EOI86_19295</name>
</gene>
<dbReference type="Pfam" id="PF00027">
    <property type="entry name" value="cNMP_binding"/>
    <property type="match status" value="1"/>
</dbReference>
<dbReference type="SUPFAM" id="SSF51206">
    <property type="entry name" value="cAMP-binding domain-like"/>
    <property type="match status" value="1"/>
</dbReference>
<organism evidence="3 4">
    <name type="scientific">Hwanghaeella grinnelliae</name>
    <dbReference type="NCBI Taxonomy" id="2500179"/>
    <lineage>
        <taxon>Bacteria</taxon>
        <taxon>Pseudomonadati</taxon>
        <taxon>Pseudomonadota</taxon>
        <taxon>Alphaproteobacteria</taxon>
        <taxon>Rhodospirillales</taxon>
        <taxon>Rhodospirillaceae</taxon>
        <taxon>Hwanghaeella</taxon>
    </lineage>
</organism>
<name>A0A3S2Z7C0_9PROT</name>
<dbReference type="GO" id="GO:0003700">
    <property type="term" value="F:DNA-binding transcription factor activity"/>
    <property type="evidence" value="ECO:0007669"/>
    <property type="project" value="TreeGrafter"/>
</dbReference>
<dbReference type="InterPro" id="IPR014710">
    <property type="entry name" value="RmlC-like_jellyroll"/>
</dbReference>
<dbReference type="AlphaFoldDB" id="A0A3S2Z7C0"/>
<dbReference type="GO" id="GO:0005829">
    <property type="term" value="C:cytosol"/>
    <property type="evidence" value="ECO:0007669"/>
    <property type="project" value="TreeGrafter"/>
</dbReference>
<evidence type="ECO:0000313" key="4">
    <source>
        <dbReference type="Proteomes" id="UP000287447"/>
    </source>
</evidence>
<accession>A0A3S2Z7C0</accession>